<gene>
    <name evidence="1" type="ORF">FRX31_031856</name>
</gene>
<organism evidence="1 2">
    <name type="scientific">Thalictrum thalictroides</name>
    <name type="common">Rue-anemone</name>
    <name type="synonym">Anemone thalictroides</name>
    <dbReference type="NCBI Taxonomy" id="46969"/>
    <lineage>
        <taxon>Eukaryota</taxon>
        <taxon>Viridiplantae</taxon>
        <taxon>Streptophyta</taxon>
        <taxon>Embryophyta</taxon>
        <taxon>Tracheophyta</taxon>
        <taxon>Spermatophyta</taxon>
        <taxon>Magnoliopsida</taxon>
        <taxon>Ranunculales</taxon>
        <taxon>Ranunculaceae</taxon>
        <taxon>Thalictroideae</taxon>
        <taxon>Thalictrum</taxon>
    </lineage>
</organism>
<dbReference type="EMBL" id="JABWDY010039937">
    <property type="protein sequence ID" value="KAF5178557.1"/>
    <property type="molecule type" value="Genomic_DNA"/>
</dbReference>
<keyword evidence="2" id="KW-1185">Reference proteome</keyword>
<evidence type="ECO:0000313" key="1">
    <source>
        <dbReference type="EMBL" id="KAF5178557.1"/>
    </source>
</evidence>
<accession>A0A7J6V104</accession>
<proteinExistence type="predicted"/>
<evidence type="ECO:0000313" key="2">
    <source>
        <dbReference type="Proteomes" id="UP000554482"/>
    </source>
</evidence>
<evidence type="ECO:0008006" key="3">
    <source>
        <dbReference type="Google" id="ProtNLM"/>
    </source>
</evidence>
<dbReference type="OrthoDB" id="1744683at2759"/>
<reference evidence="1 2" key="1">
    <citation type="submission" date="2020-06" db="EMBL/GenBank/DDBJ databases">
        <title>Transcriptomic and genomic resources for Thalictrum thalictroides and T. hernandezii: Facilitating candidate gene discovery in an emerging model plant lineage.</title>
        <authorList>
            <person name="Arias T."/>
            <person name="Riano-Pachon D.M."/>
            <person name="Di Stilio V.S."/>
        </authorList>
    </citation>
    <scope>NUCLEOTIDE SEQUENCE [LARGE SCALE GENOMIC DNA]</scope>
    <source>
        <strain evidence="2">cv. WT478/WT964</strain>
        <tissue evidence="1">Leaves</tissue>
    </source>
</reference>
<dbReference type="AlphaFoldDB" id="A0A7J6V104"/>
<sequence length="155" mass="17921">MGYMVRILKERKDAEFFVLHQIGDGSTIKLWQDPWHPLGILKEAFLETLRYNLVCSYEATVSNIIHEGAWQIPENARSHFPYIATMAENDVEIGGDSDHVVWTPSLSGTFRLKETYEGMRNTKQPIDWANRIPRQSFIAWMALKGRLKTLAKLKQ</sequence>
<protein>
    <recommendedName>
        <fullName evidence="3">Reverse transcriptase zinc-binding domain-containing protein</fullName>
    </recommendedName>
</protein>
<name>A0A7J6V104_THATH</name>
<comment type="caution">
    <text evidence="1">The sequence shown here is derived from an EMBL/GenBank/DDBJ whole genome shotgun (WGS) entry which is preliminary data.</text>
</comment>
<dbReference type="Proteomes" id="UP000554482">
    <property type="component" value="Unassembled WGS sequence"/>
</dbReference>